<sequence length="15" mass="1758">MAKNFFCHPHPNSDI</sequence>
<evidence type="ECO:0000313" key="2">
    <source>
        <dbReference type="Proteomes" id="UP000251960"/>
    </source>
</evidence>
<name>A0A3L6EJ07_MAIZE</name>
<dbReference type="Proteomes" id="UP000251960">
    <property type="component" value="Chromosome 5"/>
</dbReference>
<dbReference type="EMBL" id="NCVQ01000006">
    <property type="protein sequence ID" value="PWZ21039.1"/>
    <property type="molecule type" value="Genomic_DNA"/>
</dbReference>
<gene>
    <name evidence="1" type="ORF">Zm00014a_044681</name>
</gene>
<organism evidence="1 2">
    <name type="scientific">Zea mays</name>
    <name type="common">Maize</name>
    <dbReference type="NCBI Taxonomy" id="4577"/>
    <lineage>
        <taxon>Eukaryota</taxon>
        <taxon>Viridiplantae</taxon>
        <taxon>Streptophyta</taxon>
        <taxon>Embryophyta</taxon>
        <taxon>Tracheophyta</taxon>
        <taxon>Spermatophyta</taxon>
        <taxon>Magnoliopsida</taxon>
        <taxon>Liliopsida</taxon>
        <taxon>Poales</taxon>
        <taxon>Poaceae</taxon>
        <taxon>PACMAD clade</taxon>
        <taxon>Panicoideae</taxon>
        <taxon>Andropogonodae</taxon>
        <taxon>Andropogoneae</taxon>
        <taxon>Tripsacinae</taxon>
        <taxon>Zea</taxon>
    </lineage>
</organism>
<evidence type="ECO:0000313" key="1">
    <source>
        <dbReference type="EMBL" id="PWZ21039.1"/>
    </source>
</evidence>
<proteinExistence type="predicted"/>
<reference evidence="1 2" key="1">
    <citation type="journal article" date="2018" name="Nat. Genet.">
        <title>Extensive intraspecific gene order and gene structural variations between Mo17 and other maize genomes.</title>
        <authorList>
            <person name="Sun S."/>
            <person name="Zhou Y."/>
            <person name="Chen J."/>
            <person name="Shi J."/>
            <person name="Zhao H."/>
            <person name="Zhao H."/>
            <person name="Song W."/>
            <person name="Zhang M."/>
            <person name="Cui Y."/>
            <person name="Dong X."/>
            <person name="Liu H."/>
            <person name="Ma X."/>
            <person name="Jiao Y."/>
            <person name="Wang B."/>
            <person name="Wei X."/>
            <person name="Stein J.C."/>
            <person name="Glaubitz J.C."/>
            <person name="Lu F."/>
            <person name="Yu G."/>
            <person name="Liang C."/>
            <person name="Fengler K."/>
            <person name="Li B."/>
            <person name="Rafalski A."/>
            <person name="Schnable P.S."/>
            <person name="Ware D.H."/>
            <person name="Buckler E.S."/>
            <person name="Lai J."/>
        </authorList>
    </citation>
    <scope>NUCLEOTIDE SEQUENCE [LARGE SCALE GENOMIC DNA]</scope>
    <source>
        <strain evidence="2">cv. Missouri 17</strain>
        <tissue evidence="1">Seedling</tissue>
    </source>
</reference>
<comment type="caution">
    <text evidence="1">The sequence shown here is derived from an EMBL/GenBank/DDBJ whole genome shotgun (WGS) entry which is preliminary data.</text>
</comment>
<accession>A0A3L6EJ07</accession>
<protein>
    <submittedName>
        <fullName evidence="1">Uncharacterized protein</fullName>
    </submittedName>
</protein>